<dbReference type="Proteomes" id="UP000789920">
    <property type="component" value="Unassembled WGS sequence"/>
</dbReference>
<organism evidence="1 2">
    <name type="scientific">Racocetra persica</name>
    <dbReference type="NCBI Taxonomy" id="160502"/>
    <lineage>
        <taxon>Eukaryota</taxon>
        <taxon>Fungi</taxon>
        <taxon>Fungi incertae sedis</taxon>
        <taxon>Mucoromycota</taxon>
        <taxon>Glomeromycotina</taxon>
        <taxon>Glomeromycetes</taxon>
        <taxon>Diversisporales</taxon>
        <taxon>Gigasporaceae</taxon>
        <taxon>Racocetra</taxon>
    </lineage>
</organism>
<evidence type="ECO:0000313" key="1">
    <source>
        <dbReference type="EMBL" id="CAG8813094.1"/>
    </source>
</evidence>
<keyword evidence="2" id="KW-1185">Reference proteome</keyword>
<protein>
    <submittedName>
        <fullName evidence="1">2397_t:CDS:1</fullName>
    </submittedName>
</protein>
<proteinExistence type="predicted"/>
<name>A0ACA9RY81_9GLOM</name>
<comment type="caution">
    <text evidence="1">The sequence shown here is derived from an EMBL/GenBank/DDBJ whole genome shotgun (WGS) entry which is preliminary data.</text>
</comment>
<accession>A0ACA9RY81</accession>
<gene>
    <name evidence="1" type="ORF">RPERSI_LOCUS23684</name>
</gene>
<sequence length="300" mass="35447">KEQRRLGQEKTEREAREKREQEEKRERVGMPHLDTENQHYLNHRKENDDEKKRIKIYLGFSKKKFNNLKGESMICQIPIGEKEKFRAIIIFRKVCLHLLFFDPNHHFCPNFSKIKIPKPQNGGSCLMREENCGQFYECKFLSEKDLILLIRNVENKDIIHAELCDGAVDTEIFINFLNNIKLPTDEKYYLLLDRLSSHKAEKVKELLASKNIEPRYIVACNPYLNPVEEVFNKIKERSSEQFEPVAPDYSESANQTTVFLTEHNDFSGEFAKQFAVYWLAICHLIKPGFVYLNNLHQLNY</sequence>
<evidence type="ECO:0000313" key="2">
    <source>
        <dbReference type="Proteomes" id="UP000789920"/>
    </source>
</evidence>
<feature type="non-terminal residue" evidence="1">
    <location>
        <position position="1"/>
    </location>
</feature>
<dbReference type="EMBL" id="CAJVQC010074506">
    <property type="protein sequence ID" value="CAG8813094.1"/>
    <property type="molecule type" value="Genomic_DNA"/>
</dbReference>
<reference evidence="1" key="1">
    <citation type="submission" date="2021-06" db="EMBL/GenBank/DDBJ databases">
        <authorList>
            <person name="Kallberg Y."/>
            <person name="Tangrot J."/>
            <person name="Rosling A."/>
        </authorList>
    </citation>
    <scope>NUCLEOTIDE SEQUENCE</scope>
    <source>
        <strain evidence="1">MA461A</strain>
    </source>
</reference>